<evidence type="ECO:0000313" key="3">
    <source>
        <dbReference type="Proteomes" id="UP000663879"/>
    </source>
</evidence>
<dbReference type="EMBL" id="CAJNOC010002611">
    <property type="protein sequence ID" value="CAF0942704.1"/>
    <property type="molecule type" value="Genomic_DNA"/>
</dbReference>
<organism evidence="2 3">
    <name type="scientific">Brachionus calyciflorus</name>
    <dbReference type="NCBI Taxonomy" id="104777"/>
    <lineage>
        <taxon>Eukaryota</taxon>
        <taxon>Metazoa</taxon>
        <taxon>Spiralia</taxon>
        <taxon>Gnathifera</taxon>
        <taxon>Rotifera</taxon>
        <taxon>Eurotatoria</taxon>
        <taxon>Monogononta</taxon>
        <taxon>Pseudotrocha</taxon>
        <taxon>Ploima</taxon>
        <taxon>Brachionidae</taxon>
        <taxon>Brachionus</taxon>
    </lineage>
</organism>
<evidence type="ECO:0000256" key="1">
    <source>
        <dbReference type="SAM" id="MobiDB-lite"/>
    </source>
</evidence>
<dbReference type="AlphaFoldDB" id="A0A814CKS9"/>
<dbReference type="Proteomes" id="UP000663879">
    <property type="component" value="Unassembled WGS sequence"/>
</dbReference>
<protein>
    <submittedName>
        <fullName evidence="2">Uncharacterized protein</fullName>
    </submittedName>
</protein>
<gene>
    <name evidence="2" type="ORF">OXX778_LOCUS13511</name>
</gene>
<name>A0A814CKS9_9BILA</name>
<proteinExistence type="predicted"/>
<accession>A0A814CKS9</accession>
<sequence>PYCEFQFILKDYEEDAILSQMDLSQYRNHEKLIPNRIVYEDEIRDNSQNKMYGHAKSSLITNEDDSMISCFGNSNVLHSAFSVPNDQESTDVKIETKNKEKKRKSESKSTVKKSKKKLF</sequence>
<comment type="caution">
    <text evidence="2">The sequence shown here is derived from an EMBL/GenBank/DDBJ whole genome shotgun (WGS) entry which is preliminary data.</text>
</comment>
<feature type="non-terminal residue" evidence="2">
    <location>
        <position position="1"/>
    </location>
</feature>
<reference evidence="2" key="1">
    <citation type="submission" date="2021-02" db="EMBL/GenBank/DDBJ databases">
        <authorList>
            <person name="Nowell W R."/>
        </authorList>
    </citation>
    <scope>NUCLEOTIDE SEQUENCE</scope>
    <source>
        <strain evidence="2">Ploen Becks lab</strain>
    </source>
</reference>
<feature type="region of interest" description="Disordered" evidence="1">
    <location>
        <begin position="86"/>
        <end position="119"/>
    </location>
</feature>
<keyword evidence="3" id="KW-1185">Reference proteome</keyword>
<evidence type="ECO:0000313" key="2">
    <source>
        <dbReference type="EMBL" id="CAF0942704.1"/>
    </source>
</evidence>
<feature type="compositionally biased region" description="Basic residues" evidence="1">
    <location>
        <begin position="99"/>
        <end position="119"/>
    </location>
</feature>